<dbReference type="GO" id="GO:0005739">
    <property type="term" value="C:mitochondrion"/>
    <property type="evidence" value="ECO:0007669"/>
    <property type="project" value="TreeGrafter"/>
</dbReference>
<dbReference type="AlphaFoldDB" id="A0A060XZA6"/>
<organism evidence="1 2">
    <name type="scientific">Oncorhynchus mykiss</name>
    <name type="common">Rainbow trout</name>
    <name type="synonym">Salmo gairdneri</name>
    <dbReference type="NCBI Taxonomy" id="8022"/>
    <lineage>
        <taxon>Eukaryota</taxon>
        <taxon>Metazoa</taxon>
        <taxon>Chordata</taxon>
        <taxon>Craniata</taxon>
        <taxon>Vertebrata</taxon>
        <taxon>Euteleostomi</taxon>
        <taxon>Actinopterygii</taxon>
        <taxon>Neopterygii</taxon>
        <taxon>Teleostei</taxon>
        <taxon>Protacanthopterygii</taxon>
        <taxon>Salmoniformes</taxon>
        <taxon>Salmonidae</taxon>
        <taxon>Salmoninae</taxon>
        <taxon>Oncorhynchus</taxon>
    </lineage>
</organism>
<accession>A0A060XZA6</accession>
<dbReference type="Proteomes" id="UP000193380">
    <property type="component" value="Unassembled WGS sequence"/>
</dbReference>
<dbReference type="EMBL" id="FR906646">
    <property type="protein sequence ID" value="CDQ85033.1"/>
    <property type="molecule type" value="Genomic_DNA"/>
</dbReference>
<dbReference type="STRING" id="8022.A0A060XZA6"/>
<evidence type="ECO:0000313" key="2">
    <source>
        <dbReference type="Proteomes" id="UP000193380"/>
    </source>
</evidence>
<protein>
    <submittedName>
        <fullName evidence="1">Uncharacterized protein</fullName>
    </submittedName>
</protein>
<dbReference type="Gene3D" id="3.40.1080.10">
    <property type="entry name" value="Glutaconate Coenzyme A-transferase"/>
    <property type="match status" value="1"/>
</dbReference>
<name>A0A060XZA6_ONCMY</name>
<dbReference type="GO" id="GO:0008260">
    <property type="term" value="F:succinyl-CoA:3-oxo-acid CoA-transferase activity"/>
    <property type="evidence" value="ECO:0007669"/>
    <property type="project" value="TreeGrafter"/>
</dbReference>
<proteinExistence type="predicted"/>
<dbReference type="PaxDb" id="8022-A0A060XZA6"/>
<dbReference type="Pfam" id="PF01144">
    <property type="entry name" value="CoA_trans"/>
    <property type="match status" value="1"/>
</dbReference>
<dbReference type="InterPro" id="IPR037171">
    <property type="entry name" value="NagB/RpiA_transferase-like"/>
</dbReference>
<dbReference type="InterPro" id="IPR004165">
    <property type="entry name" value="CoA_trans_fam_I"/>
</dbReference>
<dbReference type="PANTHER" id="PTHR13707">
    <property type="entry name" value="KETOACID-COENZYME A TRANSFERASE"/>
    <property type="match status" value="1"/>
</dbReference>
<reference evidence="1" key="1">
    <citation type="journal article" date="2014" name="Nat. Commun.">
        <title>The rainbow trout genome provides novel insights into evolution after whole-genome duplication in vertebrates.</title>
        <authorList>
            <person name="Berthelot C."/>
            <person name="Brunet F."/>
            <person name="Chalopin D."/>
            <person name="Juanchich A."/>
            <person name="Bernard M."/>
            <person name="Noel B."/>
            <person name="Bento P."/>
            <person name="Da Silva C."/>
            <person name="Labadie K."/>
            <person name="Alberti A."/>
            <person name="Aury J.M."/>
            <person name="Louis A."/>
            <person name="Dehais P."/>
            <person name="Bardou P."/>
            <person name="Montfort J."/>
            <person name="Klopp C."/>
            <person name="Cabau C."/>
            <person name="Gaspin C."/>
            <person name="Thorgaard G.H."/>
            <person name="Boussaha M."/>
            <person name="Quillet E."/>
            <person name="Guyomard R."/>
            <person name="Galiana D."/>
            <person name="Bobe J."/>
            <person name="Volff J.N."/>
            <person name="Genet C."/>
            <person name="Wincker P."/>
            <person name="Jaillon O."/>
            <person name="Roest Crollius H."/>
            <person name="Guiguen Y."/>
        </authorList>
    </citation>
    <scope>NUCLEOTIDE SEQUENCE [LARGE SCALE GENOMIC DNA]</scope>
</reference>
<gene>
    <name evidence="1" type="ORF">GSONMT00062079001</name>
</gene>
<sequence length="115" mass="12116">MAALKVLSRADTVFFKNLSATCIPNLNFTHSLNKMCGCSLSTSSQRKSQFYTDPTEAVKDIPSGATILVGGFGLCGIPENLINSLLKTGVKSLTAVSNNAGPPTMIVSNILNCFS</sequence>
<dbReference type="SUPFAM" id="SSF100950">
    <property type="entry name" value="NagB/RpiA/CoA transferase-like"/>
    <property type="match status" value="1"/>
</dbReference>
<dbReference type="PANTHER" id="PTHR13707:SF23">
    <property type="entry name" value="SUCCINYL-COA:3-KETOACID-COENZYME A TRANSFERASE"/>
    <property type="match status" value="1"/>
</dbReference>
<reference evidence="1" key="2">
    <citation type="submission" date="2014-03" db="EMBL/GenBank/DDBJ databases">
        <authorList>
            <person name="Genoscope - CEA"/>
        </authorList>
    </citation>
    <scope>NUCLEOTIDE SEQUENCE</scope>
</reference>
<evidence type="ECO:0000313" key="1">
    <source>
        <dbReference type="EMBL" id="CDQ85033.1"/>
    </source>
</evidence>